<organism evidence="1 2">
    <name type="scientific">Tepidibacter hydrothermalis</name>
    <dbReference type="NCBI Taxonomy" id="3036126"/>
    <lineage>
        <taxon>Bacteria</taxon>
        <taxon>Bacillati</taxon>
        <taxon>Bacillota</taxon>
        <taxon>Clostridia</taxon>
        <taxon>Peptostreptococcales</taxon>
        <taxon>Peptostreptococcaceae</taxon>
        <taxon>Tepidibacter</taxon>
    </lineage>
</organism>
<sequence length="109" mass="13103">MDNYIEKIFNLLNSSIVTPYNLLQNAKLENYKYVKYYKGEQGLIAEMDCVVDEEDTIFLYYFNENDHLQKIYMKQNGTGKFVFDRNNELEKTKEEYHKVYVNKFNKGIV</sequence>
<reference evidence="1 2" key="1">
    <citation type="submission" date="2023-03" db="EMBL/GenBank/DDBJ databases">
        <title>Complete genome sequence of Tepidibacter sp. SWIR-1, isolated from a deep-sea hydrothermal vent.</title>
        <authorList>
            <person name="Li X."/>
        </authorList>
    </citation>
    <scope>NUCLEOTIDE SEQUENCE [LARGE SCALE GENOMIC DNA]</scope>
    <source>
        <strain evidence="1 2">SWIR-1</strain>
    </source>
</reference>
<accession>A0ABY8EDT1</accession>
<dbReference type="EMBL" id="CP120733">
    <property type="protein sequence ID" value="WFD09739.1"/>
    <property type="molecule type" value="Genomic_DNA"/>
</dbReference>
<evidence type="ECO:0000313" key="1">
    <source>
        <dbReference type="EMBL" id="WFD09739.1"/>
    </source>
</evidence>
<proteinExistence type="predicted"/>
<dbReference type="RefSeq" id="WP_277731679.1">
    <property type="nucleotide sequence ID" value="NZ_CP120733.1"/>
</dbReference>
<gene>
    <name evidence="1" type="ORF">P4S50_15280</name>
</gene>
<protein>
    <submittedName>
        <fullName evidence="1">Uncharacterized protein</fullName>
    </submittedName>
</protein>
<keyword evidence="2" id="KW-1185">Reference proteome</keyword>
<evidence type="ECO:0000313" key="2">
    <source>
        <dbReference type="Proteomes" id="UP001222800"/>
    </source>
</evidence>
<dbReference type="Proteomes" id="UP001222800">
    <property type="component" value="Chromosome"/>
</dbReference>
<name>A0ABY8EDT1_9FIRM</name>